<dbReference type="AlphaFoldDB" id="A0A1C7E9B4"/>
<dbReference type="KEGG" id="ppla:BBI15_09650"/>
<reference evidence="2" key="1">
    <citation type="submission" date="2016-10" db="EMBL/GenBank/DDBJ databases">
        <authorList>
            <person name="See-Too W.S."/>
        </authorList>
    </citation>
    <scope>NUCLEOTIDE SEQUENCE [LARGE SCALE GENOMIC DNA]</scope>
    <source>
        <strain evidence="2">DSM 23997</strain>
    </source>
</reference>
<evidence type="ECO:0000313" key="3">
    <source>
        <dbReference type="Proteomes" id="UP000092650"/>
    </source>
</evidence>
<evidence type="ECO:0000313" key="2">
    <source>
        <dbReference type="EMBL" id="ANU20460.1"/>
    </source>
</evidence>
<gene>
    <name evidence="2" type="ORF">BBI15_09650</name>
</gene>
<proteinExistence type="predicted"/>
<feature type="region of interest" description="Disordered" evidence="1">
    <location>
        <begin position="61"/>
        <end position="80"/>
    </location>
</feature>
<keyword evidence="3" id="KW-1185">Reference proteome</keyword>
<dbReference type="EMBL" id="CP016539">
    <property type="protein sequence ID" value="ANU20460.1"/>
    <property type="molecule type" value="Genomic_DNA"/>
</dbReference>
<name>A0A1C7E9B4_9BACL</name>
<sequence>MHINTENKGQEASLPHPAAQKRKKINREERSAFPVFAGSFADSSIEAFFYYQSTKMTMQEYSPADDSLPFRRHAPTEAAY</sequence>
<protein>
    <submittedName>
        <fullName evidence="2">Uncharacterized protein</fullName>
    </submittedName>
</protein>
<accession>A0A1C7E9B4</accession>
<dbReference type="Proteomes" id="UP000092650">
    <property type="component" value="Chromosome"/>
</dbReference>
<feature type="region of interest" description="Disordered" evidence="1">
    <location>
        <begin position="1"/>
        <end position="26"/>
    </location>
</feature>
<organism evidence="2 3">
    <name type="scientific">Planococcus plakortidis</name>
    <dbReference type="NCBI Taxonomy" id="1038856"/>
    <lineage>
        <taxon>Bacteria</taxon>
        <taxon>Bacillati</taxon>
        <taxon>Bacillota</taxon>
        <taxon>Bacilli</taxon>
        <taxon>Bacillales</taxon>
        <taxon>Caryophanaceae</taxon>
        <taxon>Planococcus</taxon>
    </lineage>
</organism>
<evidence type="ECO:0000256" key="1">
    <source>
        <dbReference type="SAM" id="MobiDB-lite"/>
    </source>
</evidence>